<reference evidence="2 4" key="1">
    <citation type="submission" date="2020-01" db="EMBL/GenBank/DDBJ databases">
        <authorList>
            <consortium name="DOE Joint Genome Institute"/>
            <person name="Haridas S."/>
            <person name="Albert R."/>
            <person name="Binder M."/>
            <person name="Bloem J."/>
            <person name="Labutti K."/>
            <person name="Salamov A."/>
            <person name="Andreopoulos B."/>
            <person name="Baker S.E."/>
            <person name="Barry K."/>
            <person name="Bills G."/>
            <person name="Bluhm B.H."/>
            <person name="Cannon C."/>
            <person name="Castanera R."/>
            <person name="Culley D.E."/>
            <person name="Daum C."/>
            <person name="Ezra D."/>
            <person name="Gonzalez J.B."/>
            <person name="Henrissat B."/>
            <person name="Kuo A."/>
            <person name="Liang C."/>
            <person name="Lipzen A."/>
            <person name="Lutzoni F."/>
            <person name="Magnuson J."/>
            <person name="Mondo S."/>
            <person name="Nolan M."/>
            <person name="Ohm R."/>
            <person name="Pangilinan J."/>
            <person name="Park H.-J."/>
            <person name="Ramirez L."/>
            <person name="Alfaro M."/>
            <person name="Sun H."/>
            <person name="Tritt A."/>
            <person name="Yoshinaga Y."/>
            <person name="Zwiers L.-H."/>
            <person name="Turgeon B.G."/>
            <person name="Goodwin S.B."/>
            <person name="Spatafora J.W."/>
            <person name="Crous P.W."/>
            <person name="Grigoriev I.V."/>
        </authorList>
    </citation>
    <scope>NUCLEOTIDE SEQUENCE</scope>
    <source>
        <strain evidence="2 4">CBS 781.70</strain>
    </source>
</reference>
<name>A0A6G1FWQ1_9PEZI</name>
<feature type="compositionally biased region" description="Polar residues" evidence="1">
    <location>
        <begin position="37"/>
        <end position="47"/>
    </location>
</feature>
<evidence type="ECO:0000256" key="1">
    <source>
        <dbReference type="SAM" id="MobiDB-lite"/>
    </source>
</evidence>
<dbReference type="Proteomes" id="UP000504638">
    <property type="component" value="Unplaced"/>
</dbReference>
<proteinExistence type="predicted"/>
<protein>
    <submittedName>
        <fullName evidence="2 4">Uncharacterized protein</fullName>
    </submittedName>
</protein>
<feature type="region of interest" description="Disordered" evidence="1">
    <location>
        <begin position="1"/>
        <end position="56"/>
    </location>
</feature>
<evidence type="ECO:0000313" key="3">
    <source>
        <dbReference type="Proteomes" id="UP000504638"/>
    </source>
</evidence>
<accession>A0A6G1FWQ1</accession>
<evidence type="ECO:0000313" key="2">
    <source>
        <dbReference type="EMBL" id="KAF1810315.1"/>
    </source>
</evidence>
<dbReference type="RefSeq" id="XP_033531946.1">
    <property type="nucleotide sequence ID" value="XM_033683367.1"/>
</dbReference>
<evidence type="ECO:0000313" key="4">
    <source>
        <dbReference type="RefSeq" id="XP_033531946.1"/>
    </source>
</evidence>
<organism evidence="2">
    <name type="scientific">Eremomyces bilateralis CBS 781.70</name>
    <dbReference type="NCBI Taxonomy" id="1392243"/>
    <lineage>
        <taxon>Eukaryota</taxon>
        <taxon>Fungi</taxon>
        <taxon>Dikarya</taxon>
        <taxon>Ascomycota</taxon>
        <taxon>Pezizomycotina</taxon>
        <taxon>Dothideomycetes</taxon>
        <taxon>Dothideomycetes incertae sedis</taxon>
        <taxon>Eremomycetales</taxon>
        <taxon>Eremomycetaceae</taxon>
        <taxon>Eremomyces</taxon>
    </lineage>
</organism>
<gene>
    <name evidence="2 4" type="ORF">P152DRAFT_94533</name>
</gene>
<dbReference type="EMBL" id="ML975166">
    <property type="protein sequence ID" value="KAF1810315.1"/>
    <property type="molecule type" value="Genomic_DNA"/>
</dbReference>
<feature type="compositionally biased region" description="Basic residues" evidence="1">
    <location>
        <begin position="1"/>
        <end position="10"/>
    </location>
</feature>
<reference evidence="4" key="3">
    <citation type="submission" date="2025-04" db="UniProtKB">
        <authorList>
            <consortium name="RefSeq"/>
        </authorList>
    </citation>
    <scope>IDENTIFICATION</scope>
    <source>
        <strain evidence="4">CBS 781.70</strain>
    </source>
</reference>
<dbReference type="AlphaFoldDB" id="A0A6G1FWQ1"/>
<sequence>MAHPAFHHRPTACPSPPRPPRTTCLRRRATPPRKTSAPDTSHRSGSTAPWRRSRPLPIPSARCLRDPSAPYYRRGWWVPCWCSVRPRATGSKQDHGVRCRVKFCFEHCVTPENPQI</sequence>
<dbReference type="GeneID" id="54423937"/>
<keyword evidence="3" id="KW-1185">Reference proteome</keyword>
<reference evidence="4" key="2">
    <citation type="submission" date="2020-04" db="EMBL/GenBank/DDBJ databases">
        <authorList>
            <consortium name="NCBI Genome Project"/>
        </authorList>
    </citation>
    <scope>NUCLEOTIDE SEQUENCE</scope>
    <source>
        <strain evidence="4">CBS 781.70</strain>
    </source>
</reference>